<sequence length="114" mass="13225">MLNLAQTDQQTDQPTDQPTNQPTNRQGKNNMSPTTILAQTDRPTDQQTDQQTGQKQYVPHYYTHMSLTGECWDKHCVFGLQIQLLTKFGEDRMKFQDRPTDRPTDRQTDKVTPI</sequence>
<evidence type="ECO:0000313" key="2">
    <source>
        <dbReference type="EMBL" id="KAH3712844.1"/>
    </source>
</evidence>
<dbReference type="Proteomes" id="UP000828390">
    <property type="component" value="Unassembled WGS sequence"/>
</dbReference>
<reference evidence="2" key="2">
    <citation type="submission" date="2020-11" db="EMBL/GenBank/DDBJ databases">
        <authorList>
            <person name="McCartney M.A."/>
            <person name="Auch B."/>
            <person name="Kono T."/>
            <person name="Mallez S."/>
            <person name="Becker A."/>
            <person name="Gohl D.M."/>
            <person name="Silverstein K.A.T."/>
            <person name="Koren S."/>
            <person name="Bechman K.B."/>
            <person name="Herman A."/>
            <person name="Abrahante J.E."/>
            <person name="Garbe J."/>
        </authorList>
    </citation>
    <scope>NUCLEOTIDE SEQUENCE</scope>
    <source>
        <strain evidence="2">Duluth1</strain>
        <tissue evidence="2">Whole animal</tissue>
    </source>
</reference>
<keyword evidence="3" id="KW-1185">Reference proteome</keyword>
<feature type="compositionally biased region" description="Low complexity" evidence="1">
    <location>
        <begin position="1"/>
        <end position="24"/>
    </location>
</feature>
<comment type="caution">
    <text evidence="2">The sequence shown here is derived from an EMBL/GenBank/DDBJ whole genome shotgun (WGS) entry which is preliminary data.</text>
</comment>
<feature type="region of interest" description="Disordered" evidence="1">
    <location>
        <begin position="92"/>
        <end position="114"/>
    </location>
</feature>
<evidence type="ECO:0000256" key="1">
    <source>
        <dbReference type="SAM" id="MobiDB-lite"/>
    </source>
</evidence>
<feature type="region of interest" description="Disordered" evidence="1">
    <location>
        <begin position="1"/>
        <end position="54"/>
    </location>
</feature>
<reference evidence="2" key="1">
    <citation type="journal article" date="2019" name="bioRxiv">
        <title>The Genome of the Zebra Mussel, Dreissena polymorpha: A Resource for Invasive Species Research.</title>
        <authorList>
            <person name="McCartney M.A."/>
            <person name="Auch B."/>
            <person name="Kono T."/>
            <person name="Mallez S."/>
            <person name="Zhang Y."/>
            <person name="Obille A."/>
            <person name="Becker A."/>
            <person name="Abrahante J.E."/>
            <person name="Garbe J."/>
            <person name="Badalamenti J.P."/>
            <person name="Herman A."/>
            <person name="Mangelson H."/>
            <person name="Liachko I."/>
            <person name="Sullivan S."/>
            <person name="Sone E.D."/>
            <person name="Koren S."/>
            <person name="Silverstein K.A.T."/>
            <person name="Beckman K.B."/>
            <person name="Gohl D.M."/>
        </authorList>
    </citation>
    <scope>NUCLEOTIDE SEQUENCE</scope>
    <source>
        <strain evidence="2">Duluth1</strain>
        <tissue evidence="2">Whole animal</tissue>
    </source>
</reference>
<name>A0A9D4H9N3_DREPO</name>
<organism evidence="2 3">
    <name type="scientific">Dreissena polymorpha</name>
    <name type="common">Zebra mussel</name>
    <name type="synonym">Mytilus polymorpha</name>
    <dbReference type="NCBI Taxonomy" id="45954"/>
    <lineage>
        <taxon>Eukaryota</taxon>
        <taxon>Metazoa</taxon>
        <taxon>Spiralia</taxon>
        <taxon>Lophotrochozoa</taxon>
        <taxon>Mollusca</taxon>
        <taxon>Bivalvia</taxon>
        <taxon>Autobranchia</taxon>
        <taxon>Heteroconchia</taxon>
        <taxon>Euheterodonta</taxon>
        <taxon>Imparidentia</taxon>
        <taxon>Neoheterodontei</taxon>
        <taxon>Myida</taxon>
        <taxon>Dreissenoidea</taxon>
        <taxon>Dreissenidae</taxon>
        <taxon>Dreissena</taxon>
    </lineage>
</organism>
<feature type="compositionally biased region" description="Low complexity" evidence="1">
    <location>
        <begin position="39"/>
        <end position="54"/>
    </location>
</feature>
<gene>
    <name evidence="2" type="ORF">DPMN_072602</name>
</gene>
<dbReference type="EMBL" id="JAIWYP010000014">
    <property type="protein sequence ID" value="KAH3712844.1"/>
    <property type="molecule type" value="Genomic_DNA"/>
</dbReference>
<feature type="compositionally biased region" description="Polar residues" evidence="1">
    <location>
        <begin position="25"/>
        <end position="38"/>
    </location>
</feature>
<proteinExistence type="predicted"/>
<evidence type="ECO:0000313" key="3">
    <source>
        <dbReference type="Proteomes" id="UP000828390"/>
    </source>
</evidence>
<protein>
    <submittedName>
        <fullName evidence="2">Uncharacterized protein</fullName>
    </submittedName>
</protein>
<accession>A0A9D4H9N3</accession>
<dbReference type="AlphaFoldDB" id="A0A9D4H9N3"/>